<keyword evidence="2" id="KW-0597">Phosphoprotein</keyword>
<proteinExistence type="inferred from homology"/>
<dbReference type="Proteomes" id="UP001143548">
    <property type="component" value="Unassembled WGS sequence"/>
</dbReference>
<dbReference type="InterPro" id="IPR020845">
    <property type="entry name" value="AMP-binding_CS"/>
</dbReference>
<dbReference type="InterPro" id="IPR042099">
    <property type="entry name" value="ANL_N_sf"/>
</dbReference>
<dbReference type="EMBL" id="BROQ01000003">
    <property type="protein sequence ID" value="GKZ17001.1"/>
    <property type="molecule type" value="Genomic_DNA"/>
</dbReference>
<dbReference type="CDD" id="cd05918">
    <property type="entry name" value="A_NRPS_SidN3_like"/>
    <property type="match status" value="1"/>
</dbReference>
<dbReference type="AlphaFoldDB" id="A0A9W6DIX9"/>
<comment type="similarity">
    <text evidence="3">Belongs to the NRP synthetase family.</text>
</comment>
<keyword evidence="1" id="KW-0596">Phosphopantetheine</keyword>
<comment type="caution">
    <text evidence="5">The sequence shown here is derived from an EMBL/GenBank/DDBJ whole genome shotgun (WGS) entry which is preliminary data.</text>
</comment>
<dbReference type="Pfam" id="PF00501">
    <property type="entry name" value="AMP-binding"/>
    <property type="match status" value="1"/>
</dbReference>
<evidence type="ECO:0000259" key="4">
    <source>
        <dbReference type="Pfam" id="PF00501"/>
    </source>
</evidence>
<protein>
    <submittedName>
        <fullName evidence="5">NRPS-like protein biosynthetic cluster</fullName>
    </submittedName>
</protein>
<organism evidence="5 6">
    <name type="scientific">Aspergillus brasiliensis</name>
    <dbReference type="NCBI Taxonomy" id="319629"/>
    <lineage>
        <taxon>Eukaryota</taxon>
        <taxon>Fungi</taxon>
        <taxon>Dikarya</taxon>
        <taxon>Ascomycota</taxon>
        <taxon>Pezizomycotina</taxon>
        <taxon>Eurotiomycetes</taxon>
        <taxon>Eurotiomycetidae</taxon>
        <taxon>Eurotiales</taxon>
        <taxon>Aspergillaceae</taxon>
        <taxon>Aspergillus</taxon>
        <taxon>Aspergillus subgen. Circumdati</taxon>
    </lineage>
</organism>
<dbReference type="GO" id="GO:0031177">
    <property type="term" value="F:phosphopantetheine binding"/>
    <property type="evidence" value="ECO:0007669"/>
    <property type="project" value="TreeGrafter"/>
</dbReference>
<dbReference type="PROSITE" id="PS00455">
    <property type="entry name" value="AMP_BINDING"/>
    <property type="match status" value="1"/>
</dbReference>
<evidence type="ECO:0000256" key="1">
    <source>
        <dbReference type="ARBA" id="ARBA00022450"/>
    </source>
</evidence>
<gene>
    <name evidence="5" type="ORF">AbraCBS73388_005989</name>
</gene>
<dbReference type="Gene3D" id="3.40.50.12780">
    <property type="entry name" value="N-terminal domain of ligase-like"/>
    <property type="match status" value="1"/>
</dbReference>
<evidence type="ECO:0000256" key="2">
    <source>
        <dbReference type="ARBA" id="ARBA00022553"/>
    </source>
</evidence>
<sequence length="732" mass="80789">MAGKIDDNGSRGLQHVDSCFLHNLSTHTKSAGTTLSVSEYQSYENYPSPFQDVKTAWSLLLAKYTNSAAVVFGVISNNGLLEEWRVVINEEAPMSQAVFLDKVHIWSHGESGSEDRFNTFLLDDIGPKAIKRLAEVKRHDLAIGIDHSKSRFRICIYSPESFLNADHAGLLKSNLIHTLKSLQPTIQLKSIDLISDLNRWQLNKWNRAAPTGPLGETIHQCIDRQCFRRPEAEAVCAWDGSLSYGELENESSKPEMVVPLLFRKSKWTVIAMLGVLKAGAAFVTIDPSFPQARVQAICHDVKAPLILCSAKQEPWASKLHHKSITIPITDSGILPSATQQDFSSASDPNQPAYIAYTSGSTGSPKGIVISHGSFCTNMALSSQMQNLSDSSRVLQFASCAFDVSIHETLTPLMLGGCVCVPPESQRVDNLQQAILDFRVNWIELVPYVARLLNFNAIPEVKTLVVGGETMRPSDIAQWSDHLYLAQAYGPAECTVVSTIRPGLSQDSDPHNIGYSAAGSLWIVEPENHSKLVPIGAVGELVIGGPIVGKGYLDQPEQTAQSFLSDVPWSKRPGHHYKTGDLARQDSDGSVVYMGRKDTQVKLRGQRVELGEIEHLTQKIWSDSISIAEAIRIGGRDRMLVMFIGPTAPKSNIIVNDEELLVGTDTQFRERARDVQSTLREMLPIYMIPDVFVRIQWLPLMPSGKVDQKMSIKRCCATLCLAYVTKNSNPSEI</sequence>
<dbReference type="PANTHER" id="PTHR45527:SF1">
    <property type="entry name" value="FATTY ACID SYNTHASE"/>
    <property type="match status" value="1"/>
</dbReference>
<dbReference type="GO" id="GO:0005737">
    <property type="term" value="C:cytoplasm"/>
    <property type="evidence" value="ECO:0007669"/>
    <property type="project" value="TreeGrafter"/>
</dbReference>
<dbReference type="PANTHER" id="PTHR45527">
    <property type="entry name" value="NONRIBOSOMAL PEPTIDE SYNTHETASE"/>
    <property type="match status" value="1"/>
</dbReference>
<dbReference type="InterPro" id="IPR000873">
    <property type="entry name" value="AMP-dep_synth/lig_dom"/>
</dbReference>
<dbReference type="SUPFAM" id="SSF56801">
    <property type="entry name" value="Acetyl-CoA synthetase-like"/>
    <property type="match status" value="1"/>
</dbReference>
<dbReference type="GO" id="GO:0043041">
    <property type="term" value="P:amino acid activation for nonribosomal peptide biosynthetic process"/>
    <property type="evidence" value="ECO:0007669"/>
    <property type="project" value="TreeGrafter"/>
</dbReference>
<name>A0A9W6DIX9_9EURO</name>
<dbReference type="GO" id="GO:0044550">
    <property type="term" value="P:secondary metabolite biosynthetic process"/>
    <property type="evidence" value="ECO:0007669"/>
    <property type="project" value="TreeGrafter"/>
</dbReference>
<reference evidence="5" key="1">
    <citation type="submission" date="2022-07" db="EMBL/GenBank/DDBJ databases">
        <title>Taxonomy of Aspergillus series Nigri: significant species reduction supported by multi-species coalescent approaches.</title>
        <authorList>
            <person name="Bian C."/>
            <person name="Kusuya Y."/>
            <person name="Sklenar F."/>
            <person name="D'hooge E."/>
            <person name="Yaguchi T."/>
            <person name="Takahashi H."/>
            <person name="Hubka V."/>
        </authorList>
    </citation>
    <scope>NUCLEOTIDE SEQUENCE</scope>
    <source>
        <strain evidence="5">CBS 733.88</strain>
    </source>
</reference>
<dbReference type="InterPro" id="IPR010071">
    <property type="entry name" value="AA_adenyl_dom"/>
</dbReference>
<accession>A0A9W6DIX9</accession>
<evidence type="ECO:0000313" key="5">
    <source>
        <dbReference type="EMBL" id="GKZ17001.1"/>
    </source>
</evidence>
<dbReference type="Gene3D" id="3.30.300.30">
    <property type="match status" value="1"/>
</dbReference>
<evidence type="ECO:0000313" key="6">
    <source>
        <dbReference type="Proteomes" id="UP001143548"/>
    </source>
</evidence>
<dbReference type="InterPro" id="IPR045851">
    <property type="entry name" value="AMP-bd_C_sf"/>
</dbReference>
<evidence type="ECO:0000256" key="3">
    <source>
        <dbReference type="ARBA" id="ARBA00029454"/>
    </source>
</evidence>
<dbReference type="NCBIfam" id="TIGR01733">
    <property type="entry name" value="AA-adenyl-dom"/>
    <property type="match status" value="1"/>
</dbReference>
<feature type="domain" description="AMP-dependent synthetase/ligase" evidence="4">
    <location>
        <begin position="225"/>
        <end position="552"/>
    </location>
</feature>